<name>A0ABD2A0I4_VESSQ</name>
<evidence type="ECO:0000313" key="2">
    <source>
        <dbReference type="Proteomes" id="UP001607302"/>
    </source>
</evidence>
<organism evidence="1 2">
    <name type="scientific">Vespula squamosa</name>
    <name type="common">Southern yellow jacket</name>
    <name type="synonym">Wasp</name>
    <dbReference type="NCBI Taxonomy" id="30214"/>
    <lineage>
        <taxon>Eukaryota</taxon>
        <taxon>Metazoa</taxon>
        <taxon>Ecdysozoa</taxon>
        <taxon>Arthropoda</taxon>
        <taxon>Hexapoda</taxon>
        <taxon>Insecta</taxon>
        <taxon>Pterygota</taxon>
        <taxon>Neoptera</taxon>
        <taxon>Endopterygota</taxon>
        <taxon>Hymenoptera</taxon>
        <taxon>Apocrita</taxon>
        <taxon>Aculeata</taxon>
        <taxon>Vespoidea</taxon>
        <taxon>Vespidae</taxon>
        <taxon>Vespinae</taxon>
        <taxon>Vespula</taxon>
    </lineage>
</organism>
<dbReference type="EMBL" id="JAUDFV010000158">
    <property type="protein sequence ID" value="KAL2713290.1"/>
    <property type="molecule type" value="Genomic_DNA"/>
</dbReference>
<dbReference type="AlphaFoldDB" id="A0ABD2A0I4"/>
<comment type="caution">
    <text evidence="1">The sequence shown here is derived from an EMBL/GenBank/DDBJ whole genome shotgun (WGS) entry which is preliminary data.</text>
</comment>
<keyword evidence="2" id="KW-1185">Reference proteome</keyword>
<dbReference type="Proteomes" id="UP001607302">
    <property type="component" value="Unassembled WGS sequence"/>
</dbReference>
<evidence type="ECO:0000313" key="1">
    <source>
        <dbReference type="EMBL" id="KAL2713290.1"/>
    </source>
</evidence>
<proteinExistence type="predicted"/>
<gene>
    <name evidence="1" type="ORF">V1478_016988</name>
</gene>
<sequence length="200" mass="21643">MDSGANLTVGGFGPRGALFSFFRPVGVGAATGATPAVDYREPLNIASDGCATGTTGTAATATATAAAAVAAAAVATAADADYDESERFRENRQDFESRWRLRTVRGRECFANGPERNFSSLPYSSLVYSSLLWSTLRFVSNQQRVGTSGSLKITITIYRYRRPGHVTNACLPTHWLLVYTTYNSLPLGAKDRRYPDIKIQ</sequence>
<protein>
    <submittedName>
        <fullName evidence="1">Uncharacterized protein</fullName>
    </submittedName>
</protein>
<reference evidence="1 2" key="1">
    <citation type="journal article" date="2024" name="Ann. Entomol. Soc. Am.">
        <title>Genomic analyses of the southern and eastern yellowjacket wasps (Hymenoptera: Vespidae) reveal evolutionary signatures of social life.</title>
        <authorList>
            <person name="Catto M.A."/>
            <person name="Caine P.B."/>
            <person name="Orr S.E."/>
            <person name="Hunt B.G."/>
            <person name="Goodisman M.A.D."/>
        </authorList>
    </citation>
    <scope>NUCLEOTIDE SEQUENCE [LARGE SCALE GENOMIC DNA]</scope>
    <source>
        <strain evidence="1">233</strain>
        <tissue evidence="1">Head and thorax</tissue>
    </source>
</reference>
<accession>A0ABD2A0I4</accession>